<sequence>VIQWPLEERVPIFDLLKVLFISTSCSALFKGRNNGFPIYSSVCTTIEEAKGNVALMTVSLQVLANMFHLTLPRVLLLSHFDTTFKAIEHGSGVCTKMVQQALSACIHNLISAAGDRRGDWSGRVVALLQSTLSSLRHANEASSWIGPIVIRYCRSLETLISLDKKARTMVLHSGLQKTMQDIVVSRVPTCDRGIVEAATSHLSLLLN</sequence>
<dbReference type="Pfam" id="PF08324">
    <property type="entry name" value="PUL"/>
    <property type="match status" value="1"/>
</dbReference>
<organism evidence="2">
    <name type="scientific">Amblyomma aureolatum</name>
    <dbReference type="NCBI Taxonomy" id="187763"/>
    <lineage>
        <taxon>Eukaryota</taxon>
        <taxon>Metazoa</taxon>
        <taxon>Ecdysozoa</taxon>
        <taxon>Arthropoda</taxon>
        <taxon>Chelicerata</taxon>
        <taxon>Arachnida</taxon>
        <taxon>Acari</taxon>
        <taxon>Parasitiformes</taxon>
        <taxon>Ixodida</taxon>
        <taxon>Ixodoidea</taxon>
        <taxon>Ixodidae</taxon>
        <taxon>Amblyomminae</taxon>
        <taxon>Amblyomma</taxon>
    </lineage>
</organism>
<dbReference type="PROSITE" id="PS51396">
    <property type="entry name" value="PUL"/>
    <property type="match status" value="1"/>
</dbReference>
<feature type="non-terminal residue" evidence="2">
    <location>
        <position position="1"/>
    </location>
</feature>
<dbReference type="AlphaFoldDB" id="A0A1E1XGZ6"/>
<protein>
    <submittedName>
        <fullName evidence="2">Putative phospholipase a2-activating protein</fullName>
    </submittedName>
</protein>
<dbReference type="Gene3D" id="1.25.10.10">
    <property type="entry name" value="Leucine-rich Repeat Variant"/>
    <property type="match status" value="1"/>
</dbReference>
<dbReference type="InterPro" id="IPR013535">
    <property type="entry name" value="PUL_dom"/>
</dbReference>
<accession>A0A1E1XGZ6</accession>
<evidence type="ECO:0000259" key="1">
    <source>
        <dbReference type="PROSITE" id="PS51396"/>
    </source>
</evidence>
<reference evidence="2" key="1">
    <citation type="journal article" date="2017" name="Front. Cell. Infect. Microbiol.">
        <title>The Distinct Transcriptional Response of the Midgut of Amblyomma sculptum and Amblyomma aureolatum Ticks to Rickettsia rickettsii Correlates to Their Differences in Susceptibility to Infection.</title>
        <authorList>
            <person name="Martins L.A."/>
            <person name="Galletti M.F.B.M."/>
            <person name="Ribeiro J.M."/>
            <person name="Fujita A."/>
            <person name="Costa F.B."/>
            <person name="Labruna M.B."/>
            <person name="Daffre S."/>
            <person name="Fogaca A.C."/>
        </authorList>
    </citation>
    <scope>NUCLEOTIDE SEQUENCE</scope>
</reference>
<dbReference type="InterPro" id="IPR011989">
    <property type="entry name" value="ARM-like"/>
</dbReference>
<name>A0A1E1XGZ6_9ACAR</name>
<evidence type="ECO:0000313" key="2">
    <source>
        <dbReference type="EMBL" id="JAT98523.1"/>
    </source>
</evidence>
<proteinExistence type="evidence at transcript level"/>
<feature type="domain" description="PUL" evidence="1">
    <location>
        <begin position="1"/>
        <end position="205"/>
    </location>
</feature>
<dbReference type="EMBL" id="GFAC01000665">
    <property type="protein sequence ID" value="JAT98523.1"/>
    <property type="molecule type" value="mRNA"/>
</dbReference>